<feature type="compositionally biased region" description="Low complexity" evidence="9">
    <location>
        <begin position="726"/>
        <end position="742"/>
    </location>
</feature>
<protein>
    <recommendedName>
        <fullName evidence="15">Myelin regulatory factor</fullName>
    </recommendedName>
</protein>
<dbReference type="GO" id="GO:0005789">
    <property type="term" value="C:endoplasmic reticulum membrane"/>
    <property type="evidence" value="ECO:0007669"/>
    <property type="project" value="TreeGrafter"/>
</dbReference>
<dbReference type="GO" id="GO:0045893">
    <property type="term" value="P:positive regulation of DNA-templated transcription"/>
    <property type="evidence" value="ECO:0007669"/>
    <property type="project" value="TreeGrafter"/>
</dbReference>
<sequence>MDVLDENEALKRFFAIESPEELNFEQLEQFITEDEQDFALQGHQDGVPAGQGLVPGVTQGVAQAQAPPANQPQPATLSTANQPVTASRPIVAKSAHAPLTHTQIIYDDRQYSAHLPLGSLPDSPPDSGSEPYSPPEAKPQALMGSPGVTSPILNRSPVQPYPQPQPQPQQAQGVLGDLGQAAVGLDQVDLQDQMAQLSDYLNSSAAMLDLGSIPSMEAQQGVTQGVIQGDSDIIGMLAGEVPQEGLVGMGGAVEGGLLPAPAVPTDHQAGMQMGSLPQTDLQRRESILTHQAKKRKHSLTPENSIRRNSESPLEIQIKQEPGTEPCDVELGVDNAMFIDQEYEYAAGDGMAYTDTPYQFIKWLPYQNNKWHPLVDAAGQELPLVTYRVEADKGFNFSVVDDAFVCQKKNHFQVTCHVGINGPAKYVKTENGLKAVDSYQIHLHGIKVEALNSYIRVEQSQANRSKRPFQPVKIDVRSDQITKVTIGRLHYSETTSNNMRKKGKPNPDQRFFMLVVAVHAHCGDQNYTLAAHVSERIIVRASNPGQFENDVDVMWQKGQTQDSIYHAGRIGINTDRPDEALVVHGNVRITGHLMQPSDARAKENIEEVDPKEQLKNIGKVRIVRYNYIPEFAEQAGLPECDQIETGVIAQEVQDVIPDAVNETGDVQLPNGSSIDNFLTVNKDRIYMENVGAVKELCRLTDNLETRIDELEKMNRRLAKLKRLDSFKSTSSSGTFSRSGSNRSGVGYSKGHRKNSGGDSCKRKAQEEDACLTQRAMRIIIIILVFIMLFCIGSMVALYLLQLRETGSAQSTNPSFSEGIPGGQNGTAGGSFFPGDSTTSDSSETGREDMPFESVTIDDDCSAPDCHPMFCCNFPGPPDPESVKTDRSSEYDPSSNTESSIQDVGESSTSEETTVSERSELLEHMKRRDTRYKRDNLMANQVTNTFPVSSLMVDKLNIMNTTVCVEPCGQDGKYSYHISVPAYVPFQSFTLEINTTDSTRIWLCIPDVKMLCPDAENLPPEGQSLREGITHRWSIPVGYYVTSSYTFRITSLQSDFNCDSRVDGMGTDFVEYSFHFARNLTMCTQG</sequence>
<feature type="compositionally biased region" description="Gly residues" evidence="9">
    <location>
        <begin position="818"/>
        <end position="827"/>
    </location>
</feature>
<evidence type="ECO:0000256" key="2">
    <source>
        <dbReference type="ARBA" id="ARBA00008221"/>
    </source>
</evidence>
<keyword evidence="4 10" id="KW-1133">Transmembrane helix</keyword>
<evidence type="ECO:0000256" key="6">
    <source>
        <dbReference type="ARBA" id="ARBA00023136"/>
    </source>
</evidence>
<keyword evidence="6 10" id="KW-0472">Membrane</keyword>
<feature type="compositionally biased region" description="Low complexity" evidence="9">
    <location>
        <begin position="61"/>
        <end position="76"/>
    </location>
</feature>
<evidence type="ECO:0000256" key="5">
    <source>
        <dbReference type="ARBA" id="ARBA00023125"/>
    </source>
</evidence>
<feature type="coiled-coil region" evidence="8">
    <location>
        <begin position="692"/>
        <end position="722"/>
    </location>
</feature>
<dbReference type="PANTHER" id="PTHR13029">
    <property type="match status" value="1"/>
</dbReference>
<keyword evidence="3 10" id="KW-0812">Transmembrane</keyword>
<evidence type="ECO:0000256" key="4">
    <source>
        <dbReference type="ARBA" id="ARBA00022989"/>
    </source>
</evidence>
<dbReference type="GO" id="GO:0043565">
    <property type="term" value="F:sequence-specific DNA binding"/>
    <property type="evidence" value="ECO:0007669"/>
    <property type="project" value="TreeGrafter"/>
</dbReference>
<evidence type="ECO:0000256" key="7">
    <source>
        <dbReference type="PROSITE-ProRule" id="PRU00850"/>
    </source>
</evidence>
<evidence type="ECO:0000313" key="13">
    <source>
        <dbReference type="EnsemblMetazoa" id="XP_038046746.1"/>
    </source>
</evidence>
<dbReference type="InterPro" id="IPR037141">
    <property type="entry name" value="NDT80_DNA-bd_dom_sf"/>
</dbReference>
<feature type="DNA-binding region" description="NDT80" evidence="7">
    <location>
        <begin position="274"/>
        <end position="550"/>
    </location>
</feature>
<feature type="region of interest" description="Disordered" evidence="9">
    <location>
        <begin position="291"/>
        <end position="325"/>
    </location>
</feature>
<comment type="subcellular location">
    <subcellularLocation>
        <location evidence="1">Membrane</location>
        <topology evidence="1">Single-pass membrane protein</topology>
    </subcellularLocation>
</comment>
<feature type="region of interest" description="Disordered" evidence="9">
    <location>
        <begin position="876"/>
        <end position="916"/>
    </location>
</feature>
<evidence type="ECO:0000313" key="14">
    <source>
        <dbReference type="Proteomes" id="UP000887568"/>
    </source>
</evidence>
<dbReference type="EnsemblMetazoa" id="XM_038190818.1">
    <property type="protein sequence ID" value="XP_038046746.1"/>
    <property type="gene ID" value="LOC119720920"/>
</dbReference>
<feature type="region of interest" description="Disordered" evidence="9">
    <location>
        <begin position="61"/>
        <end position="83"/>
    </location>
</feature>
<dbReference type="Pfam" id="PF13888">
    <property type="entry name" value="MRF_C2"/>
    <property type="match status" value="1"/>
</dbReference>
<dbReference type="InterPro" id="IPR025719">
    <property type="entry name" value="MYRF_C2"/>
</dbReference>
<dbReference type="InterPro" id="IPR024061">
    <property type="entry name" value="NDT80_DNA-bd_dom"/>
</dbReference>
<accession>A0A913Z6W4</accession>
<evidence type="ECO:0000259" key="11">
    <source>
        <dbReference type="PROSITE" id="PS51517"/>
    </source>
</evidence>
<evidence type="ECO:0008006" key="15">
    <source>
        <dbReference type="Google" id="ProtNLM"/>
    </source>
</evidence>
<evidence type="ECO:0000256" key="10">
    <source>
        <dbReference type="SAM" id="Phobius"/>
    </source>
</evidence>
<dbReference type="InterPro" id="IPR008967">
    <property type="entry name" value="p53-like_TF_DNA-bd_sf"/>
</dbReference>
<evidence type="ECO:0000256" key="9">
    <source>
        <dbReference type="SAM" id="MobiDB-lite"/>
    </source>
</evidence>
<dbReference type="PROSITE" id="PS51517">
    <property type="entry name" value="NDT80"/>
    <property type="match status" value="1"/>
</dbReference>
<dbReference type="GO" id="GO:0016540">
    <property type="term" value="P:protein autoprocessing"/>
    <property type="evidence" value="ECO:0007669"/>
    <property type="project" value="InterPro"/>
</dbReference>
<dbReference type="OrthoDB" id="27041at2759"/>
<dbReference type="GeneID" id="119720920"/>
<dbReference type="RefSeq" id="XP_038046746.1">
    <property type="nucleotide sequence ID" value="XM_038190818.1"/>
</dbReference>
<evidence type="ECO:0000256" key="8">
    <source>
        <dbReference type="SAM" id="Coils"/>
    </source>
</evidence>
<dbReference type="OMA" id="GVINCDS"/>
<dbReference type="SUPFAM" id="SSF49417">
    <property type="entry name" value="p53-like transcription factors"/>
    <property type="match status" value="1"/>
</dbReference>
<dbReference type="PROSITE" id="PS51688">
    <property type="entry name" value="ICA"/>
    <property type="match status" value="1"/>
</dbReference>
<dbReference type="InterPro" id="IPR026932">
    <property type="entry name" value="MYRF_ICA"/>
</dbReference>
<feature type="domain" description="NDT80" evidence="11">
    <location>
        <begin position="274"/>
        <end position="550"/>
    </location>
</feature>
<dbReference type="Gene3D" id="2.60.40.1390">
    <property type="entry name" value="NDT80 DNA-binding domain"/>
    <property type="match status" value="1"/>
</dbReference>
<name>A0A913Z6W4_PATMI</name>
<reference evidence="13" key="1">
    <citation type="submission" date="2022-11" db="UniProtKB">
        <authorList>
            <consortium name="EnsemblMetazoa"/>
        </authorList>
    </citation>
    <scope>IDENTIFICATION</scope>
</reference>
<dbReference type="InterPro" id="IPR051577">
    <property type="entry name" value="MRF-like"/>
</dbReference>
<feature type="compositionally biased region" description="Polar residues" evidence="9">
    <location>
        <begin position="889"/>
        <end position="900"/>
    </location>
</feature>
<dbReference type="GO" id="GO:0005634">
    <property type="term" value="C:nucleus"/>
    <property type="evidence" value="ECO:0007669"/>
    <property type="project" value="TreeGrafter"/>
</dbReference>
<feature type="compositionally biased region" description="Low complexity" evidence="9">
    <location>
        <begin position="116"/>
        <end position="131"/>
    </location>
</feature>
<evidence type="ECO:0000256" key="3">
    <source>
        <dbReference type="ARBA" id="ARBA00022692"/>
    </source>
</evidence>
<dbReference type="FunFam" id="2.60.40.1390:FF:000004">
    <property type="entry name" value="Myelin regulatory factor"/>
    <property type="match status" value="1"/>
</dbReference>
<feature type="compositionally biased region" description="Basic and acidic residues" evidence="9">
    <location>
        <begin position="879"/>
        <end position="888"/>
    </location>
</feature>
<dbReference type="AlphaFoldDB" id="A0A913Z6W4"/>
<dbReference type="Proteomes" id="UP000887568">
    <property type="component" value="Unplaced"/>
</dbReference>
<feature type="transmembrane region" description="Helical" evidence="10">
    <location>
        <begin position="777"/>
        <end position="799"/>
    </location>
</feature>
<dbReference type="Pfam" id="PF13884">
    <property type="entry name" value="Peptidase_S74"/>
    <property type="match status" value="1"/>
</dbReference>
<proteinExistence type="inferred from homology"/>
<dbReference type="Pfam" id="PF05224">
    <property type="entry name" value="NDT80_PhoG"/>
    <property type="match status" value="1"/>
</dbReference>
<feature type="region of interest" description="Disordered" evidence="9">
    <location>
        <begin position="726"/>
        <end position="760"/>
    </location>
</feature>
<organism evidence="13 14">
    <name type="scientific">Patiria miniata</name>
    <name type="common">Bat star</name>
    <name type="synonym">Asterina miniata</name>
    <dbReference type="NCBI Taxonomy" id="46514"/>
    <lineage>
        <taxon>Eukaryota</taxon>
        <taxon>Metazoa</taxon>
        <taxon>Echinodermata</taxon>
        <taxon>Eleutherozoa</taxon>
        <taxon>Asterozoa</taxon>
        <taxon>Asteroidea</taxon>
        <taxon>Valvatacea</taxon>
        <taxon>Valvatida</taxon>
        <taxon>Asterinidae</taxon>
        <taxon>Patiria</taxon>
    </lineage>
</organism>
<dbReference type="PANTHER" id="PTHR13029:SF18">
    <property type="entry name" value="MYELIN REGULATORY FACTOR HOMOLOG 1"/>
    <property type="match status" value="1"/>
</dbReference>
<keyword evidence="5 7" id="KW-0238">DNA-binding</keyword>
<feature type="domain" description="Peptidase S74" evidence="12">
    <location>
        <begin position="596"/>
        <end position="706"/>
    </location>
</feature>
<comment type="similarity">
    <text evidence="2">Belongs to the MRF family.</text>
</comment>
<dbReference type="InterPro" id="IPR030392">
    <property type="entry name" value="S74_ICA"/>
</dbReference>
<dbReference type="Pfam" id="PF13887">
    <property type="entry name" value="MYRF_ICA"/>
    <property type="match status" value="1"/>
</dbReference>
<keyword evidence="14" id="KW-1185">Reference proteome</keyword>
<evidence type="ECO:0000256" key="1">
    <source>
        <dbReference type="ARBA" id="ARBA00004167"/>
    </source>
</evidence>
<dbReference type="CTD" id="745"/>
<keyword evidence="8" id="KW-0175">Coiled coil</keyword>
<dbReference type="CDD" id="cd10144">
    <property type="entry name" value="Peptidase_S74_CIMCD"/>
    <property type="match status" value="1"/>
</dbReference>
<feature type="region of interest" description="Disordered" evidence="9">
    <location>
        <begin position="115"/>
        <end position="172"/>
    </location>
</feature>
<dbReference type="GO" id="GO:0003700">
    <property type="term" value="F:DNA-binding transcription factor activity"/>
    <property type="evidence" value="ECO:0007669"/>
    <property type="project" value="UniProtKB-UniRule"/>
</dbReference>
<feature type="region of interest" description="Disordered" evidence="9">
    <location>
        <begin position="808"/>
        <end position="847"/>
    </location>
</feature>
<evidence type="ECO:0000259" key="12">
    <source>
        <dbReference type="PROSITE" id="PS51688"/>
    </source>
</evidence>